<dbReference type="Proteomes" id="UP000481852">
    <property type="component" value="Unassembled WGS sequence"/>
</dbReference>
<dbReference type="RefSeq" id="WP_154526600.1">
    <property type="nucleotide sequence ID" value="NZ_VULZ01000013.1"/>
</dbReference>
<accession>A0A6L5X5T0</accession>
<sequence>MESFATVENLAAYTGKVYTEDEKGRITGLLEDASSYIRAKAIVSGKDIDAMISENPGLSSIAKMVSINMVVRVLESSTESMLLSQESQTAGSYTWSGTYANPGAKLYLSNAELRDLGLLKQKAGFTEMYGDSND</sequence>
<organism evidence="1 2">
    <name type="scientific">Porcincola intestinalis</name>
    <dbReference type="NCBI Taxonomy" id="2606632"/>
    <lineage>
        <taxon>Bacteria</taxon>
        <taxon>Bacillati</taxon>
        <taxon>Bacillota</taxon>
        <taxon>Clostridia</taxon>
        <taxon>Lachnospirales</taxon>
        <taxon>Lachnospiraceae</taxon>
        <taxon>Porcincola</taxon>
    </lineage>
</organism>
<dbReference type="AlphaFoldDB" id="A0A6L5X5T0"/>
<reference evidence="1 2" key="1">
    <citation type="submission" date="2019-08" db="EMBL/GenBank/DDBJ databases">
        <title>In-depth cultivation of the pig gut microbiome towards novel bacterial diversity and tailored functional studies.</title>
        <authorList>
            <person name="Wylensek D."/>
            <person name="Hitch T.C.A."/>
            <person name="Clavel T."/>
        </authorList>
    </citation>
    <scope>NUCLEOTIDE SEQUENCE [LARGE SCALE GENOMIC DNA]</scope>
    <source>
        <strain evidence="1 2">Oil+RF-744-WCA-WT-11</strain>
    </source>
</reference>
<dbReference type="Pfam" id="PF09355">
    <property type="entry name" value="Phage_Gp19"/>
    <property type="match status" value="1"/>
</dbReference>
<evidence type="ECO:0000313" key="1">
    <source>
        <dbReference type="EMBL" id="MSS15590.1"/>
    </source>
</evidence>
<dbReference type="InterPro" id="IPR018963">
    <property type="entry name" value="Mycophage_D29_Gp19"/>
</dbReference>
<dbReference type="EMBL" id="VULZ01000013">
    <property type="protein sequence ID" value="MSS15590.1"/>
    <property type="molecule type" value="Genomic_DNA"/>
</dbReference>
<comment type="caution">
    <text evidence="1">The sequence shown here is derived from an EMBL/GenBank/DDBJ whole genome shotgun (WGS) entry which is preliminary data.</text>
</comment>
<name>A0A6L5X5T0_9FIRM</name>
<evidence type="ECO:0008006" key="3">
    <source>
        <dbReference type="Google" id="ProtNLM"/>
    </source>
</evidence>
<protein>
    <recommendedName>
        <fullName evidence="3">Phage protein</fullName>
    </recommendedName>
</protein>
<gene>
    <name evidence="1" type="ORF">FYJ35_11180</name>
</gene>
<proteinExistence type="predicted"/>
<evidence type="ECO:0000313" key="2">
    <source>
        <dbReference type="Proteomes" id="UP000481852"/>
    </source>
</evidence>
<keyword evidence="2" id="KW-1185">Reference proteome</keyword>